<evidence type="ECO:0000313" key="2">
    <source>
        <dbReference type="Proteomes" id="UP000664859"/>
    </source>
</evidence>
<dbReference type="PANTHER" id="PTHR32134:SF92">
    <property type="entry name" value="FNIP REPEAT-CONTAINING PROTEIN"/>
    <property type="match status" value="1"/>
</dbReference>
<organism evidence="1 2">
    <name type="scientific">Tribonema minus</name>
    <dbReference type="NCBI Taxonomy" id="303371"/>
    <lineage>
        <taxon>Eukaryota</taxon>
        <taxon>Sar</taxon>
        <taxon>Stramenopiles</taxon>
        <taxon>Ochrophyta</taxon>
        <taxon>PX clade</taxon>
        <taxon>Xanthophyceae</taxon>
        <taxon>Tribonematales</taxon>
        <taxon>Tribonemataceae</taxon>
        <taxon>Tribonema</taxon>
    </lineage>
</organism>
<dbReference type="InterPro" id="IPR051251">
    <property type="entry name" value="STK_FNIP-Repeat"/>
</dbReference>
<comment type="caution">
    <text evidence="1">The sequence shown here is derived from an EMBL/GenBank/DDBJ whole genome shotgun (WGS) entry which is preliminary data.</text>
</comment>
<accession>A0A835ZHF6</accession>
<dbReference type="SUPFAM" id="SSF52047">
    <property type="entry name" value="RNI-like"/>
    <property type="match status" value="1"/>
</dbReference>
<dbReference type="InterPro" id="IPR032675">
    <property type="entry name" value="LRR_dom_sf"/>
</dbReference>
<evidence type="ECO:0000313" key="1">
    <source>
        <dbReference type="EMBL" id="KAG5188988.1"/>
    </source>
</evidence>
<proteinExistence type="predicted"/>
<keyword evidence="2" id="KW-1185">Reference proteome</keyword>
<reference evidence="1" key="1">
    <citation type="submission" date="2021-02" db="EMBL/GenBank/DDBJ databases">
        <title>First Annotated Genome of the Yellow-green Alga Tribonema minus.</title>
        <authorList>
            <person name="Mahan K.M."/>
        </authorList>
    </citation>
    <scope>NUCLEOTIDE SEQUENCE</scope>
    <source>
        <strain evidence="1">UTEX B ZZ1240</strain>
    </source>
</reference>
<dbReference type="Proteomes" id="UP000664859">
    <property type="component" value="Unassembled WGS sequence"/>
</dbReference>
<gene>
    <name evidence="1" type="ORF">JKP88DRAFT_267404</name>
</gene>
<name>A0A835ZHF6_9STRA</name>
<dbReference type="PANTHER" id="PTHR32134">
    <property type="entry name" value="FNIP REPEAT-CONTAINING PROTEIN"/>
    <property type="match status" value="1"/>
</dbReference>
<protein>
    <submittedName>
        <fullName evidence="1">Uncharacterized protein</fullName>
    </submittedName>
</protein>
<dbReference type="EMBL" id="JAFCMP010000058">
    <property type="protein sequence ID" value="KAG5188988.1"/>
    <property type="molecule type" value="Genomic_DNA"/>
</dbReference>
<dbReference type="AlphaFoldDB" id="A0A835ZHF6"/>
<sequence length="338" mass="37706">MARVNEHVDRKLDGKSHWWCKLRVDHDSAWRYPRVAAYKTVATLHVIASEVDTAAAPASMLPQRADVEELVAEADTLDHLQWVLDSVKVRRYFAMGYYDGMLSPGSSSEGATLHITGSSTPRFTFPKGLDKVVLRRVSGSYTLPPVASISMLECWCANNPLQLPPQIECLALRAPWFSLPITIPETSTLRSLTLRSWTSKLPEEKPPAVLPRLPSILHELIIDNYDTMYGRVVIHLDTPLGHLPLGLRKLVLKAHMFNQPLGPLPPALEDLDLSGSPGFDQQLGALPDKLQILRLHPHYTQKLGELPASLKTLQIGAQYPHPLHMYVGTDIVRIAKPR</sequence>
<dbReference type="Gene3D" id="3.80.10.10">
    <property type="entry name" value="Ribonuclease Inhibitor"/>
    <property type="match status" value="1"/>
</dbReference>